<dbReference type="EMBL" id="CM004403">
    <property type="protein sequence ID" value="KAG8634790.1"/>
    <property type="molecule type" value="Genomic_DNA"/>
</dbReference>
<reference evidence="2" key="1">
    <citation type="journal article" date="2016" name="Nat. Biotechnol.">
        <title>Sequencing wild and cultivated cassava and related species reveals extensive interspecific hybridization and genetic diversity.</title>
        <authorList>
            <person name="Bredeson J.V."/>
            <person name="Lyons J.B."/>
            <person name="Prochnik S.E."/>
            <person name="Wu G.A."/>
            <person name="Ha C.M."/>
            <person name="Edsinger-Gonzales E."/>
            <person name="Grimwood J."/>
            <person name="Schmutz J."/>
            <person name="Rabbi I.Y."/>
            <person name="Egesi C."/>
            <person name="Nauluvula P."/>
            <person name="Lebot V."/>
            <person name="Ndunguru J."/>
            <person name="Mkamilo G."/>
            <person name="Bart R.S."/>
            <person name="Setter T.L."/>
            <person name="Gleadow R.M."/>
            <person name="Kulakow P."/>
            <person name="Ferguson M.E."/>
            <person name="Rounsley S."/>
            <person name="Rokhsar D.S."/>
        </authorList>
    </citation>
    <scope>NUCLEOTIDE SEQUENCE [LARGE SCALE GENOMIC DNA]</scope>
    <source>
        <strain evidence="2">cv. AM560-2</strain>
    </source>
</reference>
<sequence>MKLRTTKLKPKLDPHQYITKKQRTKRPRRIRWQISPILISRLRSAPPQKSQGFHAFSVNSIPSLYFGDELSCDSSRVTFKSSATKRKLRETEGIEKIEDDPFRRITRSYYKQKENERKENEVEVSESSCVESKSRVDCVAPGKRRSSKLKKRAEDSKEIQISEGSTSVTKSEISSLHQNLSFNGKSLENISSEGKDNDTFSIVSGVESCLSHGTIERVKRTETELSEISKHDAFSIDESVVEQKPKSLGAVEADLACAERISYDDVVTEYSSSHETAFSELQSEVFLGSSSDIEFSDYTPSIFFDSGSEFSEKSVDDSPPSQTYSLLLEFRQKFSRSSVPLDMIRCPFTEAEYLLHSSFVKFEIQDDEESYQRFRERERRQLFLHDYVELYCSTTEYGSLILEQRLQMVHWIVEQSTAKEFQLETTFLGVSLLDRFLSKGFFKNKRSLQIVGIACLTLATRIEENQPYNSVRQKNFPMESSAYSRFEVVAMEWLVQEVLNFQCFLPTIHNFMWFYLKAARADAKVEKKARYLAKLALSDHEHLRYWPSTVAAGLVILASLESDQIESYQRVIEVKILKQSNNVSLNLGPVSNFKIRLI</sequence>
<evidence type="ECO:0000313" key="2">
    <source>
        <dbReference type="Proteomes" id="UP000091857"/>
    </source>
</evidence>
<name>A0ACB7G4X1_MANES</name>
<dbReference type="Proteomes" id="UP000091857">
    <property type="component" value="Chromosome 17"/>
</dbReference>
<keyword evidence="2" id="KW-1185">Reference proteome</keyword>
<organism evidence="1 2">
    <name type="scientific">Manihot esculenta</name>
    <name type="common">Cassava</name>
    <name type="synonym">Jatropha manihot</name>
    <dbReference type="NCBI Taxonomy" id="3983"/>
    <lineage>
        <taxon>Eukaryota</taxon>
        <taxon>Viridiplantae</taxon>
        <taxon>Streptophyta</taxon>
        <taxon>Embryophyta</taxon>
        <taxon>Tracheophyta</taxon>
        <taxon>Spermatophyta</taxon>
        <taxon>Magnoliopsida</taxon>
        <taxon>eudicotyledons</taxon>
        <taxon>Gunneridae</taxon>
        <taxon>Pentapetalae</taxon>
        <taxon>rosids</taxon>
        <taxon>fabids</taxon>
        <taxon>Malpighiales</taxon>
        <taxon>Euphorbiaceae</taxon>
        <taxon>Crotonoideae</taxon>
        <taxon>Manihoteae</taxon>
        <taxon>Manihot</taxon>
    </lineage>
</organism>
<accession>A0ACB7G4X1</accession>
<proteinExistence type="predicted"/>
<evidence type="ECO:0000313" key="1">
    <source>
        <dbReference type="EMBL" id="KAG8634790.1"/>
    </source>
</evidence>
<comment type="caution">
    <text evidence="1">The sequence shown here is derived from an EMBL/GenBank/DDBJ whole genome shotgun (WGS) entry which is preliminary data.</text>
</comment>
<gene>
    <name evidence="1" type="ORF">MANES_17G085800v8</name>
</gene>
<protein>
    <submittedName>
        <fullName evidence="1">Uncharacterized protein</fullName>
    </submittedName>
</protein>